<gene>
    <name evidence="2" type="ORF">ABZV61_16150</name>
</gene>
<evidence type="ECO:0000313" key="3">
    <source>
        <dbReference type="Proteomes" id="UP001550044"/>
    </source>
</evidence>
<evidence type="ECO:0000313" key="2">
    <source>
        <dbReference type="EMBL" id="MET8434304.1"/>
    </source>
</evidence>
<accession>A0ABV2U8Z6</accession>
<feature type="compositionally biased region" description="Low complexity" evidence="1">
    <location>
        <begin position="67"/>
        <end position="77"/>
    </location>
</feature>
<feature type="region of interest" description="Disordered" evidence="1">
    <location>
        <begin position="89"/>
        <end position="114"/>
    </location>
</feature>
<comment type="caution">
    <text evidence="2">The sequence shown here is derived from an EMBL/GenBank/DDBJ whole genome shotgun (WGS) entry which is preliminary data.</text>
</comment>
<sequence>MNDTEQLPTAAEKSAHTAPRGGKHQLTAVPTTEDVARAAVMPGFSPPPLPAVLRGRITDGGLGPGHGLRPLTGGPTLSGQQSLVALLDRSGWYGEDPDDDAPELQPWPDYNARI</sequence>
<proteinExistence type="predicted"/>
<protein>
    <submittedName>
        <fullName evidence="2">Uncharacterized protein</fullName>
    </submittedName>
</protein>
<feature type="region of interest" description="Disordered" evidence="1">
    <location>
        <begin position="1"/>
        <end position="77"/>
    </location>
</feature>
<dbReference type="RefSeq" id="WP_356497411.1">
    <property type="nucleotide sequence ID" value="NZ_JBEXEF010000213.1"/>
</dbReference>
<reference evidence="2 3" key="1">
    <citation type="submission" date="2024-06" db="EMBL/GenBank/DDBJ databases">
        <title>The Natural Products Discovery Center: Release of the First 8490 Sequenced Strains for Exploring Actinobacteria Biosynthetic Diversity.</title>
        <authorList>
            <person name="Kalkreuter E."/>
            <person name="Kautsar S.A."/>
            <person name="Yang D."/>
            <person name="Bader C.D."/>
            <person name="Teijaro C.N."/>
            <person name="Fluegel L."/>
            <person name="Davis C.M."/>
            <person name="Simpson J.R."/>
            <person name="Lauterbach L."/>
            <person name="Steele A.D."/>
            <person name="Gui C."/>
            <person name="Meng S."/>
            <person name="Li G."/>
            <person name="Viehrig K."/>
            <person name="Ye F."/>
            <person name="Su P."/>
            <person name="Kiefer A.F."/>
            <person name="Nichols A."/>
            <person name="Cepeda A.J."/>
            <person name="Yan W."/>
            <person name="Fan B."/>
            <person name="Jiang Y."/>
            <person name="Adhikari A."/>
            <person name="Zheng C.-J."/>
            <person name="Schuster L."/>
            <person name="Cowan T.M."/>
            <person name="Smanski M.J."/>
            <person name="Chevrette M.G."/>
            <person name="De Carvalho L.P.S."/>
            <person name="Shen B."/>
        </authorList>
    </citation>
    <scope>NUCLEOTIDE SEQUENCE [LARGE SCALE GENOMIC DNA]</scope>
    <source>
        <strain evidence="2 3">NPDC005137</strain>
    </source>
</reference>
<dbReference type="Proteomes" id="UP001550044">
    <property type="component" value="Unassembled WGS sequence"/>
</dbReference>
<evidence type="ECO:0000256" key="1">
    <source>
        <dbReference type="SAM" id="MobiDB-lite"/>
    </source>
</evidence>
<dbReference type="EMBL" id="JBEXIP010000010">
    <property type="protein sequence ID" value="MET8434304.1"/>
    <property type="molecule type" value="Genomic_DNA"/>
</dbReference>
<organism evidence="2 3">
    <name type="scientific">Streptomyces sp. 900116325</name>
    <dbReference type="NCBI Taxonomy" id="3154295"/>
    <lineage>
        <taxon>Bacteria</taxon>
        <taxon>Bacillati</taxon>
        <taxon>Actinomycetota</taxon>
        <taxon>Actinomycetes</taxon>
        <taxon>Kitasatosporales</taxon>
        <taxon>Streptomycetaceae</taxon>
        <taxon>Streptomyces</taxon>
    </lineage>
</organism>
<name>A0ABV2U8Z6_9ACTN</name>
<keyword evidence="3" id="KW-1185">Reference proteome</keyword>